<dbReference type="OrthoDB" id="2084290at2"/>
<reference evidence="2 3" key="1">
    <citation type="submission" date="2018-09" db="EMBL/GenBank/DDBJ databases">
        <authorList>
            <person name="Tagini F."/>
        </authorList>
    </citation>
    <scope>NUCLEOTIDE SEQUENCE [LARGE SCALE GENOMIC DNA]</scope>
    <source>
        <strain evidence="2 3">MK142</strain>
    </source>
</reference>
<organism evidence="2 3">
    <name type="scientific">Mycobacterium pseudokansasii</name>
    <dbReference type="NCBI Taxonomy" id="2341080"/>
    <lineage>
        <taxon>Bacteria</taxon>
        <taxon>Bacillati</taxon>
        <taxon>Actinomycetota</taxon>
        <taxon>Actinomycetes</taxon>
        <taxon>Mycobacteriales</taxon>
        <taxon>Mycobacteriaceae</taxon>
        <taxon>Mycobacterium</taxon>
    </lineage>
</organism>
<dbReference type="RefSeq" id="WP_063468382.1">
    <property type="nucleotide sequence ID" value="NZ_UPHU01000001.1"/>
</dbReference>
<evidence type="ECO:0000313" key="3">
    <source>
        <dbReference type="Proteomes" id="UP000268285"/>
    </source>
</evidence>
<evidence type="ECO:0000313" key="2">
    <source>
        <dbReference type="EMBL" id="VBA49769.1"/>
    </source>
</evidence>
<dbReference type="EMBL" id="UPHU01000001">
    <property type="protein sequence ID" value="VBA49769.1"/>
    <property type="molecule type" value="Genomic_DNA"/>
</dbReference>
<sequence>MARNRSGEPLNGKQRRNRRARQPPCAECGRPIDPPSSGYAFVSTTAARFRQQRYREWVAHRLRFGSVTNPPPPRVPWYIVHRDCHADPDYSRLHVLPLSRVSTHRKLVEAVLKLSYEHWLADTDWQPTIRAILDARRGHG</sequence>
<dbReference type="AlphaFoldDB" id="A0A498QME3"/>
<protein>
    <submittedName>
        <fullName evidence="2">Uncharacterized protein</fullName>
    </submittedName>
</protein>
<keyword evidence="3" id="KW-1185">Reference proteome</keyword>
<evidence type="ECO:0000256" key="1">
    <source>
        <dbReference type="SAM" id="MobiDB-lite"/>
    </source>
</evidence>
<name>A0A498QME3_9MYCO</name>
<feature type="region of interest" description="Disordered" evidence="1">
    <location>
        <begin position="1"/>
        <end position="36"/>
    </location>
</feature>
<accession>A0A498QME3</accession>
<proteinExistence type="predicted"/>
<dbReference type="Proteomes" id="UP000268285">
    <property type="component" value="Unassembled WGS sequence"/>
</dbReference>
<gene>
    <name evidence="2" type="ORF">LAUMK142_02175</name>
</gene>